<dbReference type="GO" id="GO:0006882">
    <property type="term" value="P:intracellular zinc ion homeostasis"/>
    <property type="evidence" value="ECO:0007669"/>
    <property type="project" value="TreeGrafter"/>
</dbReference>
<evidence type="ECO:0000313" key="13">
    <source>
        <dbReference type="Proteomes" id="UP001283361"/>
    </source>
</evidence>
<comment type="caution">
    <text evidence="12">The sequence shown here is derived from an EMBL/GenBank/DDBJ whole genome shotgun (WGS) entry which is preliminary data.</text>
</comment>
<dbReference type="InterPro" id="IPR058533">
    <property type="entry name" value="Cation_efflux_TM"/>
</dbReference>
<dbReference type="PANTHER" id="PTHR45820">
    <property type="entry name" value="FI23527P1"/>
    <property type="match status" value="1"/>
</dbReference>
<feature type="transmembrane region" description="Helical" evidence="9">
    <location>
        <begin position="37"/>
        <end position="56"/>
    </location>
</feature>
<evidence type="ECO:0000256" key="1">
    <source>
        <dbReference type="ARBA" id="ARBA00004141"/>
    </source>
</evidence>
<keyword evidence="6 9" id="KW-1133">Transmembrane helix</keyword>
<accession>A0AAE1APH2</accession>
<feature type="domain" description="Cation efflux protein cytoplasmic" evidence="11">
    <location>
        <begin position="315"/>
        <end position="387"/>
    </location>
</feature>
<dbReference type="GO" id="GO:0010312">
    <property type="term" value="P:detoxification of zinc ion"/>
    <property type="evidence" value="ECO:0007669"/>
    <property type="project" value="TreeGrafter"/>
</dbReference>
<evidence type="ECO:0000256" key="7">
    <source>
        <dbReference type="ARBA" id="ARBA00023136"/>
    </source>
</evidence>
<comment type="similarity">
    <text evidence="2">Belongs to the cation diffusion facilitator (CDF) transporter (TC 2.A.4) family. SLC30A subfamily.</text>
</comment>
<dbReference type="EMBL" id="JAWDGP010001469">
    <property type="protein sequence ID" value="KAK3791508.1"/>
    <property type="molecule type" value="Genomic_DNA"/>
</dbReference>
<dbReference type="GO" id="GO:0016020">
    <property type="term" value="C:membrane"/>
    <property type="evidence" value="ECO:0007669"/>
    <property type="project" value="UniProtKB-SubCell"/>
</dbReference>
<protein>
    <recommendedName>
        <fullName evidence="14">Zinc transporter 1</fullName>
    </recommendedName>
</protein>
<feature type="transmembrane region" description="Helical" evidence="9">
    <location>
        <begin position="251"/>
        <end position="275"/>
    </location>
</feature>
<keyword evidence="5" id="KW-0862">Zinc</keyword>
<proteinExistence type="inferred from homology"/>
<feature type="transmembrane region" description="Helical" evidence="9">
    <location>
        <begin position="77"/>
        <end position="99"/>
    </location>
</feature>
<dbReference type="InterPro" id="IPR027470">
    <property type="entry name" value="Cation_efflux_CTD"/>
</dbReference>
<dbReference type="SUPFAM" id="SSF161111">
    <property type="entry name" value="Cation efflux protein transmembrane domain-like"/>
    <property type="match status" value="1"/>
</dbReference>
<keyword evidence="7 9" id="KW-0472">Membrane</keyword>
<comment type="subcellular location">
    <subcellularLocation>
        <location evidence="1">Membrane</location>
        <topology evidence="1">Multi-pass membrane protein</topology>
    </subcellularLocation>
</comment>
<evidence type="ECO:0008006" key="14">
    <source>
        <dbReference type="Google" id="ProtNLM"/>
    </source>
</evidence>
<dbReference type="SUPFAM" id="SSF160240">
    <property type="entry name" value="Cation efflux protein cytoplasmic domain-like"/>
    <property type="match status" value="1"/>
</dbReference>
<keyword evidence="4 9" id="KW-0812">Transmembrane</keyword>
<keyword evidence="3" id="KW-0813">Transport</keyword>
<dbReference type="InterPro" id="IPR002524">
    <property type="entry name" value="Cation_efflux"/>
</dbReference>
<dbReference type="InterPro" id="IPR027469">
    <property type="entry name" value="Cation_efflux_TMD_sf"/>
</dbReference>
<evidence type="ECO:0000256" key="9">
    <source>
        <dbReference type="SAM" id="Phobius"/>
    </source>
</evidence>
<evidence type="ECO:0000259" key="10">
    <source>
        <dbReference type="Pfam" id="PF01545"/>
    </source>
</evidence>
<dbReference type="Pfam" id="PF16916">
    <property type="entry name" value="ZT_dimer"/>
    <property type="match status" value="1"/>
</dbReference>
<dbReference type="NCBIfam" id="TIGR01297">
    <property type="entry name" value="CDF"/>
    <property type="match status" value="1"/>
</dbReference>
<dbReference type="Proteomes" id="UP001283361">
    <property type="component" value="Unassembled WGS sequence"/>
</dbReference>
<dbReference type="AlphaFoldDB" id="A0AAE1APH2"/>
<evidence type="ECO:0000256" key="4">
    <source>
        <dbReference type="ARBA" id="ARBA00022692"/>
    </source>
</evidence>
<dbReference type="InterPro" id="IPR036837">
    <property type="entry name" value="Cation_efflux_CTD_sf"/>
</dbReference>
<sequence>MGRYSGKTCRLITMLLLTGSFFLTEIIVGYITNSIALVADSFHMLSDVVALIVGFASVRISKWPSKRNTYGWVRAEILGALVNAVFLLALCFSILVEAIKRIVIVEDVEDPKLLLAVGIAGLVVNLIGLVIFGHHGHSHGGHGHSHGGHGHLHEAHDPSHGHSHGEGSKLNDERGRDSQHKEIVNGHGISAAESEKLVVNHGFHGTSNTTADDGADKNVFTMHNDQTLTDITIDLEKPKLASASQLNMRGVFLHVLGDALGSVIVIMSAIILMTVKEKWKYYFDPAGSVLMVIIILATAIPLLKESAFILLQTVPSHVDVENIIKELEQMEGIYGVHECHIWQLAGNRIVASAHIRCTGIEEYMELAYRIKHVFHNAGIHSTTIQPEFIDWQDTIGTDNACVLVCPSDDGLCAPNTCCGDKDIKPFTTHGVGDSAEANQNNSNDAVDTVNNDGFGELVTVIEGNSNPQANRGQQAVAPFASTHSLDVKFSRDGDEVVLEMSDMAHSDAGDSIRVK</sequence>
<keyword evidence="13" id="KW-1185">Reference proteome</keyword>
<feature type="compositionally biased region" description="Basic and acidic residues" evidence="8">
    <location>
        <begin position="151"/>
        <end position="180"/>
    </location>
</feature>
<evidence type="ECO:0000256" key="3">
    <source>
        <dbReference type="ARBA" id="ARBA00022448"/>
    </source>
</evidence>
<evidence type="ECO:0000259" key="11">
    <source>
        <dbReference type="Pfam" id="PF16916"/>
    </source>
</evidence>
<dbReference type="PANTHER" id="PTHR45820:SF4">
    <property type="entry name" value="ZINC TRANSPORTER 63C, ISOFORM F"/>
    <property type="match status" value="1"/>
</dbReference>
<evidence type="ECO:0000256" key="5">
    <source>
        <dbReference type="ARBA" id="ARBA00022833"/>
    </source>
</evidence>
<dbReference type="Gene3D" id="1.20.1510.10">
    <property type="entry name" value="Cation efflux protein transmembrane domain"/>
    <property type="match status" value="1"/>
</dbReference>
<feature type="domain" description="Cation efflux protein transmembrane" evidence="10">
    <location>
        <begin position="11"/>
        <end position="311"/>
    </location>
</feature>
<dbReference type="Pfam" id="PF01545">
    <property type="entry name" value="Cation_efflux"/>
    <property type="match status" value="1"/>
</dbReference>
<feature type="transmembrane region" description="Helical" evidence="9">
    <location>
        <begin position="281"/>
        <end position="303"/>
    </location>
</feature>
<feature type="region of interest" description="Disordered" evidence="8">
    <location>
        <begin position="140"/>
        <end position="180"/>
    </location>
</feature>
<feature type="transmembrane region" description="Helical" evidence="9">
    <location>
        <begin position="111"/>
        <end position="132"/>
    </location>
</feature>
<name>A0AAE1APH2_9GAST</name>
<feature type="transmembrane region" description="Helical" evidence="9">
    <location>
        <begin position="12"/>
        <end position="31"/>
    </location>
</feature>
<feature type="compositionally biased region" description="Basic residues" evidence="8">
    <location>
        <begin position="140"/>
        <end position="150"/>
    </location>
</feature>
<evidence type="ECO:0000256" key="6">
    <source>
        <dbReference type="ARBA" id="ARBA00022989"/>
    </source>
</evidence>
<evidence type="ECO:0000313" key="12">
    <source>
        <dbReference type="EMBL" id="KAK3791508.1"/>
    </source>
</evidence>
<gene>
    <name evidence="12" type="ORF">RRG08_061522</name>
</gene>
<evidence type="ECO:0000256" key="2">
    <source>
        <dbReference type="ARBA" id="ARBA00008873"/>
    </source>
</evidence>
<evidence type="ECO:0000256" key="8">
    <source>
        <dbReference type="SAM" id="MobiDB-lite"/>
    </source>
</evidence>
<reference evidence="12" key="1">
    <citation type="journal article" date="2023" name="G3 (Bethesda)">
        <title>A reference genome for the long-term kleptoplast-retaining sea slug Elysia crispata morphotype clarki.</title>
        <authorList>
            <person name="Eastman K.E."/>
            <person name="Pendleton A.L."/>
            <person name="Shaikh M.A."/>
            <person name="Suttiyut T."/>
            <person name="Ogas R."/>
            <person name="Tomko P."/>
            <person name="Gavelis G."/>
            <person name="Widhalm J.R."/>
            <person name="Wisecaver J.H."/>
        </authorList>
    </citation>
    <scope>NUCLEOTIDE SEQUENCE</scope>
    <source>
        <strain evidence="12">ECLA1</strain>
    </source>
</reference>
<organism evidence="12 13">
    <name type="scientific">Elysia crispata</name>
    <name type="common">lettuce slug</name>
    <dbReference type="NCBI Taxonomy" id="231223"/>
    <lineage>
        <taxon>Eukaryota</taxon>
        <taxon>Metazoa</taxon>
        <taxon>Spiralia</taxon>
        <taxon>Lophotrochozoa</taxon>
        <taxon>Mollusca</taxon>
        <taxon>Gastropoda</taxon>
        <taxon>Heterobranchia</taxon>
        <taxon>Euthyneura</taxon>
        <taxon>Panpulmonata</taxon>
        <taxon>Sacoglossa</taxon>
        <taxon>Placobranchoidea</taxon>
        <taxon>Plakobranchidae</taxon>
        <taxon>Elysia</taxon>
    </lineage>
</organism>
<dbReference type="GO" id="GO:0005385">
    <property type="term" value="F:zinc ion transmembrane transporter activity"/>
    <property type="evidence" value="ECO:0007669"/>
    <property type="project" value="TreeGrafter"/>
</dbReference>